<dbReference type="AlphaFoldDB" id="A0A2S9JK21"/>
<evidence type="ECO:0000256" key="9">
    <source>
        <dbReference type="ARBA" id="ARBA00022898"/>
    </source>
</evidence>
<dbReference type="NCBIfam" id="TIGR01365">
    <property type="entry name" value="serC_2"/>
    <property type="match status" value="1"/>
</dbReference>
<dbReference type="PIRSF" id="PIRSF000525">
    <property type="entry name" value="SerC"/>
    <property type="match status" value="1"/>
</dbReference>
<keyword evidence="14" id="KW-1185">Reference proteome</keyword>
<dbReference type="SUPFAM" id="SSF53383">
    <property type="entry name" value="PLP-dependent transferases"/>
    <property type="match status" value="1"/>
</dbReference>
<dbReference type="NCBIfam" id="NF002841">
    <property type="entry name" value="PRK03080.1-2"/>
    <property type="match status" value="1"/>
</dbReference>
<dbReference type="CDD" id="cd01494">
    <property type="entry name" value="AAT_I"/>
    <property type="match status" value="1"/>
</dbReference>
<comment type="caution">
    <text evidence="13">The sequence shown here is derived from an EMBL/GenBank/DDBJ whole genome shotgun (WGS) entry which is preliminary data.</text>
</comment>
<comment type="cofactor">
    <cofactor evidence="1">
        <name>pyridoxal 5'-phosphate</name>
        <dbReference type="ChEBI" id="CHEBI:597326"/>
    </cofactor>
</comment>
<organism evidence="13 14">
    <name type="scientific">Phyllobacterium myrsinacearum</name>
    <dbReference type="NCBI Taxonomy" id="28101"/>
    <lineage>
        <taxon>Bacteria</taxon>
        <taxon>Pseudomonadati</taxon>
        <taxon>Pseudomonadota</taxon>
        <taxon>Alphaproteobacteria</taxon>
        <taxon>Hyphomicrobiales</taxon>
        <taxon>Phyllobacteriaceae</taxon>
        <taxon>Phyllobacterium</taxon>
    </lineage>
</organism>
<evidence type="ECO:0000256" key="4">
    <source>
        <dbReference type="ARBA" id="ARBA00013030"/>
    </source>
</evidence>
<keyword evidence="5" id="KW-0963">Cytoplasm</keyword>
<evidence type="ECO:0000256" key="2">
    <source>
        <dbReference type="ARBA" id="ARBA00005099"/>
    </source>
</evidence>
<dbReference type="GO" id="GO:0006564">
    <property type="term" value="P:L-serine biosynthetic process"/>
    <property type="evidence" value="ECO:0007669"/>
    <property type="project" value="UniProtKB-KW"/>
</dbReference>
<dbReference type="PANTHER" id="PTHR21152">
    <property type="entry name" value="AMINOTRANSFERASE CLASS V"/>
    <property type="match status" value="1"/>
</dbReference>
<evidence type="ECO:0000256" key="8">
    <source>
        <dbReference type="ARBA" id="ARBA00022679"/>
    </source>
</evidence>
<keyword evidence="10" id="KW-0718">Serine biosynthesis</keyword>
<proteinExistence type="inferred from homology"/>
<protein>
    <recommendedName>
        <fullName evidence="4">phosphoserine transaminase</fullName>
        <ecNumber evidence="4">2.6.1.52</ecNumber>
    </recommendedName>
</protein>
<comment type="catalytic activity">
    <reaction evidence="11">
        <text>O-phospho-L-serine + 2-oxoglutarate = 3-phosphooxypyruvate + L-glutamate</text>
        <dbReference type="Rhea" id="RHEA:14329"/>
        <dbReference type="ChEBI" id="CHEBI:16810"/>
        <dbReference type="ChEBI" id="CHEBI:18110"/>
        <dbReference type="ChEBI" id="CHEBI:29985"/>
        <dbReference type="ChEBI" id="CHEBI:57524"/>
        <dbReference type="EC" id="2.6.1.52"/>
    </reaction>
</comment>
<comment type="similarity">
    <text evidence="3">Belongs to the class-V pyridoxal-phosphate-dependent aminotransferase family. SerC subfamily.</text>
</comment>
<dbReference type="EC" id="2.6.1.52" evidence="4"/>
<evidence type="ECO:0000313" key="14">
    <source>
        <dbReference type="Proteomes" id="UP000238563"/>
    </source>
</evidence>
<dbReference type="UniPathway" id="UPA00135">
    <property type="reaction ID" value="UER00197"/>
</dbReference>
<dbReference type="InterPro" id="IPR015422">
    <property type="entry name" value="PyrdxlP-dep_Trfase_small"/>
</dbReference>
<dbReference type="EMBL" id="PVBT01000003">
    <property type="protein sequence ID" value="PRD53456.1"/>
    <property type="molecule type" value="Genomic_DNA"/>
</dbReference>
<accession>A0A2S9JK21</accession>
<dbReference type="Proteomes" id="UP000238563">
    <property type="component" value="Unassembled WGS sequence"/>
</dbReference>
<dbReference type="GO" id="GO:0008453">
    <property type="term" value="F:alanine-glyoxylate transaminase activity"/>
    <property type="evidence" value="ECO:0007669"/>
    <property type="project" value="TreeGrafter"/>
</dbReference>
<evidence type="ECO:0000256" key="7">
    <source>
        <dbReference type="ARBA" id="ARBA00022605"/>
    </source>
</evidence>
<evidence type="ECO:0000256" key="3">
    <source>
        <dbReference type="ARBA" id="ARBA00006904"/>
    </source>
</evidence>
<evidence type="ECO:0000313" key="13">
    <source>
        <dbReference type="EMBL" id="PRD53456.1"/>
    </source>
</evidence>
<dbReference type="Gene3D" id="3.90.1150.10">
    <property type="entry name" value="Aspartate Aminotransferase, domain 1"/>
    <property type="match status" value="1"/>
</dbReference>
<evidence type="ECO:0000256" key="12">
    <source>
        <dbReference type="SAM" id="MobiDB-lite"/>
    </source>
</evidence>
<gene>
    <name evidence="13" type="ORF">C5750_13900</name>
</gene>
<evidence type="ECO:0000256" key="5">
    <source>
        <dbReference type="ARBA" id="ARBA00022490"/>
    </source>
</evidence>
<evidence type="ECO:0000256" key="1">
    <source>
        <dbReference type="ARBA" id="ARBA00001933"/>
    </source>
</evidence>
<dbReference type="PANTHER" id="PTHR21152:SF40">
    <property type="entry name" value="ALANINE--GLYOXYLATE AMINOTRANSFERASE"/>
    <property type="match status" value="1"/>
</dbReference>
<dbReference type="InterPro" id="IPR022278">
    <property type="entry name" value="Pser_aminoTfrase"/>
</dbReference>
<name>A0A2S9JK21_9HYPH</name>
<dbReference type="InterPro" id="IPR015424">
    <property type="entry name" value="PyrdxlP-dep_Trfase"/>
</dbReference>
<dbReference type="InterPro" id="IPR006271">
    <property type="entry name" value="Pser_aminoTfrase_methanosarc"/>
</dbReference>
<keyword evidence="9" id="KW-0663">Pyridoxal phosphate</keyword>
<reference evidence="13 14" key="1">
    <citation type="submission" date="2018-02" db="EMBL/GenBank/DDBJ databases">
        <title>The draft genome of Phyllobacterium myrsinacearum DSM5892.</title>
        <authorList>
            <person name="Li L."/>
            <person name="Liu L."/>
            <person name="Zhang X."/>
            <person name="Wang T."/>
        </authorList>
    </citation>
    <scope>NUCLEOTIDE SEQUENCE [LARGE SCALE GENOMIC DNA]</scope>
    <source>
        <strain evidence="13 14">DSM 5892</strain>
    </source>
</reference>
<keyword evidence="7" id="KW-0028">Amino-acid biosynthesis</keyword>
<dbReference type="Gene3D" id="3.40.640.10">
    <property type="entry name" value="Type I PLP-dependent aspartate aminotransferase-like (Major domain)"/>
    <property type="match status" value="1"/>
</dbReference>
<keyword evidence="6" id="KW-0032">Aminotransferase</keyword>
<dbReference type="InterPro" id="IPR015421">
    <property type="entry name" value="PyrdxlP-dep_Trfase_major"/>
</dbReference>
<evidence type="ECO:0000256" key="6">
    <source>
        <dbReference type="ARBA" id="ARBA00022576"/>
    </source>
</evidence>
<evidence type="ECO:0000256" key="11">
    <source>
        <dbReference type="ARBA" id="ARBA00049007"/>
    </source>
</evidence>
<dbReference type="OrthoDB" id="9772439at2"/>
<feature type="region of interest" description="Disordered" evidence="12">
    <location>
        <begin position="1"/>
        <end position="22"/>
    </location>
</feature>
<keyword evidence="8" id="KW-0808">Transferase</keyword>
<dbReference type="GO" id="GO:0019265">
    <property type="term" value="P:glycine biosynthetic process, by transamination of glyoxylate"/>
    <property type="evidence" value="ECO:0007669"/>
    <property type="project" value="TreeGrafter"/>
</dbReference>
<dbReference type="RefSeq" id="WP_105734458.1">
    <property type="nucleotide sequence ID" value="NZ_PVBT01000003.1"/>
</dbReference>
<comment type="pathway">
    <text evidence="2">Amino-acid biosynthesis; L-serine biosynthesis; L-serine from 3-phospho-D-glycerate: step 2/3.</text>
</comment>
<evidence type="ECO:0000256" key="10">
    <source>
        <dbReference type="ARBA" id="ARBA00023299"/>
    </source>
</evidence>
<sequence>MTTLVKPAQRPANPNFSSGPCAKRPGWSLQALSDAPLGRSHRAKVGKTKLKQAIDLTRDILQVPADYRIGIVPASDTGAVEMALWSLLGERGVDMVAWESFGAGWITDVVKQLKLGDARTIEAGYGELPDLAKVDFDRDVVFTWNGTTSGVRVPNGDFIPAGRKGLTICDATSAAFAQRLDFDKLDVVTFSWQKVLGGEGAHGMLILSPRAVERLESYKPAWPLPKIFRLTSGGKLIEGIFAGETINTPSMLCVEDYLDALNWAKSLGGLDGLAGRADRNFAALDAFVERTPWIANLAKVPATRSNTSVCLTIVDPEITALDKDAQASFAKNLVAVLEKEGVAYDIGAYRDAPSGLRIWAGATVETADLEALTLWLDWAFQSQKAALKQAA</sequence>
<dbReference type="GO" id="GO:0004760">
    <property type="term" value="F:L-serine-pyruvate transaminase activity"/>
    <property type="evidence" value="ECO:0007669"/>
    <property type="project" value="TreeGrafter"/>
</dbReference>
<dbReference type="GO" id="GO:0004648">
    <property type="term" value="F:O-phospho-L-serine:2-oxoglutarate aminotransferase activity"/>
    <property type="evidence" value="ECO:0007669"/>
    <property type="project" value="UniProtKB-EC"/>
</dbReference>